<evidence type="ECO:0000256" key="6">
    <source>
        <dbReference type="ARBA" id="ARBA00022716"/>
    </source>
</evidence>
<comment type="function">
    <molecule>Protein hedgehog</molecule>
    <text evidence="18">The C-terminal part of the hedgehog protein precursor displays an autoproteolysis activity that results in the cleavage of the full-length protein into two parts (N-product and C-product). In addition, the C-terminal part displays a cholesterol transferase activity that results by the covalent attachment of a cholesterol moiety to the C-terminal of the newly generated N-product.</text>
</comment>
<dbReference type="GO" id="GO:0007367">
    <property type="term" value="P:segment polarity determination"/>
    <property type="evidence" value="ECO:0007669"/>
    <property type="project" value="UniProtKB-KW"/>
</dbReference>
<keyword evidence="18" id="KW-0256">Endoplasmic reticulum</keyword>
<dbReference type="FunFam" id="2.170.16.10:FF:000001">
    <property type="entry name" value="Indian hedgehog"/>
    <property type="match status" value="1"/>
</dbReference>
<keyword evidence="10 18" id="KW-0068">Autocatalytic cleavage</keyword>
<evidence type="ECO:0000256" key="7">
    <source>
        <dbReference type="ARBA" id="ARBA00022723"/>
    </source>
</evidence>
<proteinExistence type="inferred from homology"/>
<evidence type="ECO:0000256" key="13">
    <source>
        <dbReference type="ARBA" id="ARBA00023139"/>
    </source>
</evidence>
<comment type="subcellular location">
    <molecule>Protein hedgehog N-product</molecule>
    <subcellularLocation>
        <location evidence="18">Cell membrane</location>
        <topology evidence="18">Lipid-anchor</topology>
    </subcellularLocation>
</comment>
<evidence type="ECO:0000256" key="18">
    <source>
        <dbReference type="RuleBase" id="RU280812"/>
    </source>
</evidence>
<dbReference type="Proteomes" id="UP001154329">
    <property type="component" value="Chromosome 1"/>
</dbReference>
<evidence type="ECO:0000256" key="11">
    <source>
        <dbReference type="ARBA" id="ARBA00022837"/>
    </source>
</evidence>
<dbReference type="InterPro" id="IPR009045">
    <property type="entry name" value="Zn_M74/Hedgehog-like"/>
</dbReference>
<evidence type="ECO:0000313" key="22">
    <source>
        <dbReference type="EMBL" id="CAH1716639.1"/>
    </source>
</evidence>
<evidence type="ECO:0000256" key="14">
    <source>
        <dbReference type="ARBA" id="ARBA00023288"/>
    </source>
</evidence>
<reference evidence="22" key="1">
    <citation type="submission" date="2022-02" db="EMBL/GenBank/DDBJ databases">
        <authorList>
            <person name="King R."/>
        </authorList>
    </citation>
    <scope>NUCLEOTIDE SEQUENCE</scope>
</reference>
<dbReference type="GO" id="GO:0008233">
    <property type="term" value="F:peptidase activity"/>
    <property type="evidence" value="ECO:0007669"/>
    <property type="project" value="UniProtKB-UniRule"/>
</dbReference>
<evidence type="ECO:0000256" key="19">
    <source>
        <dbReference type="SAM" id="Phobius"/>
    </source>
</evidence>
<evidence type="ECO:0000256" key="9">
    <source>
        <dbReference type="ARBA" id="ARBA00022801"/>
    </source>
</evidence>
<dbReference type="Pfam" id="PF01079">
    <property type="entry name" value="Hint"/>
    <property type="match status" value="1"/>
</dbReference>
<dbReference type="SMART" id="SM00306">
    <property type="entry name" value="HintN"/>
    <property type="match status" value="1"/>
</dbReference>
<keyword evidence="3 18" id="KW-1003">Cell membrane</keyword>
<dbReference type="GO" id="GO:0007224">
    <property type="term" value="P:smoothened signaling pathway"/>
    <property type="evidence" value="ECO:0007669"/>
    <property type="project" value="TreeGrafter"/>
</dbReference>
<dbReference type="InterPro" id="IPR036844">
    <property type="entry name" value="Hint_dom_sf"/>
</dbReference>
<comment type="catalytic activity">
    <reaction evidence="17">
        <text>glycyl-L-cysteinyl-[protein] + cholesterol + H(+) = [protein]-C-terminal glycyl cholesterol ester + N-terminal L-cysteinyl-[protein]</text>
        <dbReference type="Rhea" id="RHEA:59504"/>
        <dbReference type="Rhea" id="RHEA-COMP:12707"/>
        <dbReference type="Rhea" id="RHEA-COMP:15369"/>
        <dbReference type="Rhea" id="RHEA-COMP:15374"/>
        <dbReference type="ChEBI" id="CHEBI:15378"/>
        <dbReference type="ChEBI" id="CHEBI:16113"/>
        <dbReference type="ChEBI" id="CHEBI:65250"/>
        <dbReference type="ChEBI" id="CHEBI:143135"/>
        <dbReference type="ChEBI" id="CHEBI:143140"/>
    </reaction>
    <physiologicalReaction direction="left-to-right" evidence="17">
        <dbReference type="Rhea" id="RHEA:59505"/>
    </physiologicalReaction>
</comment>
<feature type="domain" description="Hint" evidence="20">
    <location>
        <begin position="320"/>
        <end position="364"/>
    </location>
</feature>
<dbReference type="InterPro" id="IPR001657">
    <property type="entry name" value="Hedgehog"/>
</dbReference>
<dbReference type="GO" id="GO:0048731">
    <property type="term" value="P:system development"/>
    <property type="evidence" value="ECO:0007669"/>
    <property type="project" value="UniProtKB-ARBA"/>
</dbReference>
<evidence type="ECO:0000256" key="5">
    <source>
        <dbReference type="ARBA" id="ARBA00022679"/>
    </source>
</evidence>
<dbReference type="GO" id="GO:0010468">
    <property type="term" value="P:regulation of gene expression"/>
    <property type="evidence" value="ECO:0007669"/>
    <property type="project" value="TreeGrafter"/>
</dbReference>
<dbReference type="GO" id="GO:0009653">
    <property type="term" value="P:anatomical structure morphogenesis"/>
    <property type="evidence" value="ECO:0007669"/>
    <property type="project" value="UniProtKB-KW"/>
</dbReference>
<reference evidence="22" key="2">
    <citation type="submission" date="2022-10" db="EMBL/GenBank/DDBJ databases">
        <authorList>
            <consortium name="ENA_rothamsted_submissions"/>
            <consortium name="culmorum"/>
            <person name="King R."/>
        </authorList>
    </citation>
    <scope>NUCLEOTIDE SEQUENCE</scope>
</reference>
<keyword evidence="5" id="KW-0808">Transferase</keyword>
<keyword evidence="19" id="KW-1133">Transmembrane helix</keyword>
<protein>
    <recommendedName>
        <fullName evidence="18">Hedgehog protein</fullName>
    </recommendedName>
</protein>
<dbReference type="InterPro" id="IPR003586">
    <property type="entry name" value="Hint_dom_C"/>
</dbReference>
<dbReference type="PANTHER" id="PTHR11889">
    <property type="entry name" value="HEDGEHOG"/>
    <property type="match status" value="1"/>
</dbReference>
<dbReference type="Pfam" id="PF01085">
    <property type="entry name" value="HH_signal"/>
    <property type="match status" value="1"/>
</dbReference>
<keyword evidence="6" id="KW-0709">Segmentation polarity protein</keyword>
<keyword evidence="18" id="KW-0333">Golgi apparatus</keyword>
<dbReference type="GO" id="GO:0005509">
    <property type="term" value="F:calcium ion binding"/>
    <property type="evidence" value="ECO:0007669"/>
    <property type="project" value="TreeGrafter"/>
</dbReference>
<evidence type="ECO:0000256" key="1">
    <source>
        <dbReference type="ARBA" id="ARBA00010649"/>
    </source>
</evidence>
<evidence type="ECO:0000256" key="16">
    <source>
        <dbReference type="ARBA" id="ARBA00045369"/>
    </source>
</evidence>
<dbReference type="GO" id="GO:0016540">
    <property type="term" value="P:protein autoprocessing"/>
    <property type="evidence" value="ECO:0007669"/>
    <property type="project" value="InterPro"/>
</dbReference>
<dbReference type="SMART" id="SM00305">
    <property type="entry name" value="HintC"/>
    <property type="match status" value="1"/>
</dbReference>
<keyword evidence="14" id="KW-0449">Lipoprotein</keyword>
<evidence type="ECO:0000256" key="3">
    <source>
        <dbReference type="ARBA" id="ARBA00022475"/>
    </source>
</evidence>
<keyword evidence="13" id="KW-0564">Palmitate</keyword>
<dbReference type="InterPro" id="IPR006141">
    <property type="entry name" value="Intein_N"/>
</dbReference>
<keyword evidence="2 18" id="KW-0217">Developmental protein</keyword>
<dbReference type="GO" id="GO:0005789">
    <property type="term" value="C:endoplasmic reticulum membrane"/>
    <property type="evidence" value="ECO:0007669"/>
    <property type="project" value="UniProtKB-SubCell"/>
</dbReference>
<dbReference type="GO" id="GO:0016539">
    <property type="term" value="P:intein-mediated protein splicing"/>
    <property type="evidence" value="ECO:0007669"/>
    <property type="project" value="InterPro"/>
</dbReference>
<dbReference type="InterPro" id="IPR000320">
    <property type="entry name" value="Hedgehog_signalling_dom"/>
</dbReference>
<keyword evidence="4 18" id="KW-0645">Protease</keyword>
<dbReference type="PANTHER" id="PTHR11889:SF31">
    <property type="entry name" value="PROTEIN HEDGEHOG"/>
    <property type="match status" value="1"/>
</dbReference>
<evidence type="ECO:0000313" key="23">
    <source>
        <dbReference type="Proteomes" id="UP001154329"/>
    </source>
</evidence>
<keyword evidence="19" id="KW-0812">Transmembrane</keyword>
<evidence type="ECO:0000256" key="4">
    <source>
        <dbReference type="ARBA" id="ARBA00022670"/>
    </source>
</evidence>
<dbReference type="CDD" id="cd00081">
    <property type="entry name" value="Hint"/>
    <property type="match status" value="1"/>
</dbReference>
<dbReference type="GO" id="GO:0001708">
    <property type="term" value="P:cell fate specification"/>
    <property type="evidence" value="ECO:0007669"/>
    <property type="project" value="TreeGrafter"/>
</dbReference>
<dbReference type="GO" id="GO:0005113">
    <property type="term" value="F:patched binding"/>
    <property type="evidence" value="ECO:0007669"/>
    <property type="project" value="TreeGrafter"/>
</dbReference>
<dbReference type="GO" id="GO:0016015">
    <property type="term" value="F:morphogen activity"/>
    <property type="evidence" value="ECO:0007669"/>
    <property type="project" value="UniProtKB-KW"/>
</dbReference>
<evidence type="ECO:0000259" key="21">
    <source>
        <dbReference type="SMART" id="SM00306"/>
    </source>
</evidence>
<dbReference type="GO" id="GO:0005615">
    <property type="term" value="C:extracellular space"/>
    <property type="evidence" value="ECO:0007669"/>
    <property type="project" value="TreeGrafter"/>
</dbReference>
<keyword evidence="8 18" id="KW-0732">Signal</keyword>
<dbReference type="GO" id="GO:0005886">
    <property type="term" value="C:plasma membrane"/>
    <property type="evidence" value="ECO:0007669"/>
    <property type="project" value="UniProtKB-SubCell"/>
</dbReference>
<feature type="transmembrane region" description="Helical" evidence="19">
    <location>
        <begin position="20"/>
        <end position="41"/>
    </location>
</feature>
<evidence type="ECO:0000256" key="10">
    <source>
        <dbReference type="ARBA" id="ARBA00022813"/>
    </source>
</evidence>
<dbReference type="GO" id="GO:0000139">
    <property type="term" value="C:Golgi membrane"/>
    <property type="evidence" value="ECO:0007669"/>
    <property type="project" value="UniProtKB-SubCell"/>
</dbReference>
<evidence type="ECO:0000256" key="12">
    <source>
        <dbReference type="ARBA" id="ARBA00023136"/>
    </source>
</evidence>
<evidence type="ECO:0000256" key="15">
    <source>
        <dbReference type="ARBA" id="ARBA00023301"/>
    </source>
</evidence>
<dbReference type="SUPFAM" id="SSF55166">
    <property type="entry name" value="Hedgehog/DD-peptidase"/>
    <property type="match status" value="1"/>
</dbReference>
<comment type="subcellular location">
    <molecule>Sonic hedgehog protein</molecule>
    <subcellularLocation>
        <location evidence="18">Endoplasmic reticulum membrane</location>
    </subcellularLocation>
    <subcellularLocation>
        <location evidence="18">Golgi apparatus membrane</location>
    </subcellularLocation>
</comment>
<keyword evidence="23" id="KW-1185">Reference proteome</keyword>
<dbReference type="AlphaFoldDB" id="A0A9P0IV36"/>
<evidence type="ECO:0000256" key="2">
    <source>
        <dbReference type="ARBA" id="ARBA00022473"/>
    </source>
</evidence>
<keyword evidence="12 18" id="KW-0472">Membrane</keyword>
<accession>A0A9P0IV36</accession>
<dbReference type="InterPro" id="IPR050387">
    <property type="entry name" value="Hedgehog_Signaling"/>
</dbReference>
<comment type="function">
    <text evidence="16">The C-terminal part of the hedgehog protein precursor displays an autoproteolysis activity that results in the cleavage of the full-length protein into two parts (N-product and C-product). In addition, the C-terminal part displays a cholesterol transferase activity that results by the covalent attachment of a cholesterol moiety to the C-terminal of the newly generated N-product. Once cleaved, the C-product has no signaling activity and diffuses from the cell.</text>
</comment>
<evidence type="ECO:0000259" key="20">
    <source>
        <dbReference type="SMART" id="SM00305"/>
    </source>
</evidence>
<keyword evidence="9 18" id="KW-0378">Hydrolase</keyword>
<name>A0A9P0IV36_APHGO</name>
<keyword evidence="15" id="KW-0504">Morphogen</keyword>
<dbReference type="PRINTS" id="PR00632">
    <property type="entry name" value="SONICHHOG"/>
</dbReference>
<dbReference type="GO" id="GO:0007267">
    <property type="term" value="P:cell-cell signaling"/>
    <property type="evidence" value="ECO:0007669"/>
    <property type="project" value="InterPro"/>
</dbReference>
<organism evidence="22 23">
    <name type="scientific">Aphis gossypii</name>
    <name type="common">Cotton aphid</name>
    <dbReference type="NCBI Taxonomy" id="80765"/>
    <lineage>
        <taxon>Eukaryota</taxon>
        <taxon>Metazoa</taxon>
        <taxon>Ecdysozoa</taxon>
        <taxon>Arthropoda</taxon>
        <taxon>Hexapoda</taxon>
        <taxon>Insecta</taxon>
        <taxon>Pterygota</taxon>
        <taxon>Neoptera</taxon>
        <taxon>Paraneoptera</taxon>
        <taxon>Hemiptera</taxon>
        <taxon>Sternorrhyncha</taxon>
        <taxon>Aphidomorpha</taxon>
        <taxon>Aphidoidea</taxon>
        <taxon>Aphididae</taxon>
        <taxon>Aphidini</taxon>
        <taxon>Aphis</taxon>
        <taxon>Aphis</taxon>
    </lineage>
</organism>
<dbReference type="InterPro" id="IPR003587">
    <property type="entry name" value="Hint_dom_N"/>
</dbReference>
<comment type="function">
    <molecule>Protein hedgehog N-product</molecule>
    <text evidence="18">The dually lipidated hedgehog protein N-product is a morphogen which is essential for a variety of patterning events during development.</text>
</comment>
<gene>
    <name evidence="22" type="ORF">APHIGO_LOCUS3646</name>
</gene>
<dbReference type="EMBL" id="OU899034">
    <property type="protein sequence ID" value="CAH1716639.1"/>
    <property type="molecule type" value="Genomic_DNA"/>
</dbReference>
<dbReference type="Gene3D" id="3.30.1380.10">
    <property type="match status" value="1"/>
</dbReference>
<comment type="similarity">
    <text evidence="1 18">Belongs to the hedgehog family.</text>
</comment>
<sequence length="444" mass="49048">MRNGGDGGGVVAVASRYRWRYTLTLIVCMMAAVAVEGCGPLRGPSKFRNPRKMKPLVFQQHEPNVSEYSITASGPPEGRVQRNDSRFMELVPNYNADIEFKDDEGTGADRLMTQRCKEKLNTLAISVMNLWPNVRLRVIDGWVDRAGSSLHNEGRAVDITTSDRDKSKYGMLARLAVEAGFDWVNYNRRYIHCSCKSETKINTRTMGCFPGDSVVTTGAGVKKPMKDLRVGESVLALSADGMLRPSEVLLFLDRSETARTEYVTLVTDAGKSITATPTHLVLRWEKPERSQIRHANPVYAKSVRVNDTLLTVVDGSGGNKLRLRTERVVAVSRTQKAGLYAPLTVDGTVVVDDVVASCYAVIDSHWLAHLAFLPVRAMAAARASLYGLVWRLGHPLQDAPPSSSPPCGRGQARRRHPLVPADAVRHIRLRDTVQLDGHALIRHT</sequence>
<feature type="domain" description="Hint" evidence="21">
    <location>
        <begin position="206"/>
        <end position="313"/>
    </location>
</feature>
<dbReference type="PROSITE" id="PS50817">
    <property type="entry name" value="INTEIN_N_TER"/>
    <property type="match status" value="1"/>
</dbReference>
<dbReference type="InterPro" id="IPR001767">
    <property type="entry name" value="Hedgehog_Hint"/>
</dbReference>
<dbReference type="SUPFAM" id="SSF51294">
    <property type="entry name" value="Hedgehog/intein (Hint) domain"/>
    <property type="match status" value="1"/>
</dbReference>
<keyword evidence="11" id="KW-0106">Calcium</keyword>
<keyword evidence="7" id="KW-0479">Metal-binding</keyword>
<evidence type="ECO:0000256" key="17">
    <source>
        <dbReference type="ARBA" id="ARBA00048589"/>
    </source>
</evidence>
<evidence type="ECO:0000256" key="8">
    <source>
        <dbReference type="ARBA" id="ARBA00022729"/>
    </source>
</evidence>
<dbReference type="Gene3D" id="2.170.16.10">
    <property type="entry name" value="Hedgehog/Intein (Hint) domain"/>
    <property type="match status" value="1"/>
</dbReference>
<dbReference type="GO" id="GO:0016740">
    <property type="term" value="F:transferase activity"/>
    <property type="evidence" value="ECO:0007669"/>
    <property type="project" value="UniProtKB-KW"/>
</dbReference>